<comment type="subcellular location">
    <subcellularLocation>
        <location evidence="1">Cell inner membrane</location>
        <topology evidence="1">Multi-pass membrane protein</topology>
    </subcellularLocation>
</comment>
<feature type="transmembrane region" description="Helical" evidence="9">
    <location>
        <begin position="114"/>
        <end position="133"/>
    </location>
</feature>
<protein>
    <submittedName>
        <fullName evidence="10">Uncharacterized protein</fullName>
    </submittedName>
</protein>
<feature type="transmembrane region" description="Helical" evidence="9">
    <location>
        <begin position="273"/>
        <end position="298"/>
    </location>
</feature>
<accession>A0A3N1XT30</accession>
<keyword evidence="11" id="KW-1185">Reference proteome</keyword>
<proteinExistence type="inferred from homology"/>
<evidence type="ECO:0000256" key="2">
    <source>
        <dbReference type="ARBA" id="ARBA00022448"/>
    </source>
</evidence>
<keyword evidence="3" id="KW-1003">Cell membrane</keyword>
<dbReference type="InterPro" id="IPR007272">
    <property type="entry name" value="Sulf_transp_TsuA/YedE"/>
</dbReference>
<dbReference type="EMBL" id="RJVI01000003">
    <property type="protein sequence ID" value="ROR29790.1"/>
    <property type="molecule type" value="Genomic_DNA"/>
</dbReference>
<sequence length="399" mass="41664">MELEITQKVLGAVFVLSLVLGAVANKTNFCTMGAVSDLVNMGHTGRIRAWLFAIAVATAGTLALEAAGILDLSGTRPPYRSALFMWPRFLLGGLLFGIGMTLASGCGNKTLVRIGGGNLKSLVVFLVMGLFAFLMTRTDFYGVVFHSWMLPLSIDLAALGIPSQELGTLLGAGGPWSGALHYALGAALVAGLVWFAFRSEHFRTADNIVGGLVVGAVVVGAWYVTGGPWGADWKEFADFAEQPPAGVGVQSFTFVNPSGETLYLAMQGFPPGLVTFGVVSVAGVILGSLLWALASGGFRVEWFRDLRDALAHVAGGALMGIGGVLGLGCTIGQGVTGVSTLALGSFLALGAIILGAALTMKVQYYRMVYEGEATWGAALLTALADLRLLPARMRRLEAV</sequence>
<keyword evidence="7 9" id="KW-0472">Membrane</keyword>
<dbReference type="GO" id="GO:0005886">
    <property type="term" value="C:plasma membrane"/>
    <property type="evidence" value="ECO:0007669"/>
    <property type="project" value="UniProtKB-SubCell"/>
</dbReference>
<feature type="transmembrane region" description="Helical" evidence="9">
    <location>
        <begin position="48"/>
        <end position="70"/>
    </location>
</feature>
<name>A0A3N1XT30_9GAMM</name>
<dbReference type="PANTHER" id="PTHR30574:SF1">
    <property type="entry name" value="SULPHUR TRANSPORT DOMAIN-CONTAINING PROTEIN"/>
    <property type="match status" value="1"/>
</dbReference>
<evidence type="ECO:0000256" key="6">
    <source>
        <dbReference type="ARBA" id="ARBA00022989"/>
    </source>
</evidence>
<keyword evidence="4" id="KW-0997">Cell inner membrane</keyword>
<evidence type="ECO:0000256" key="7">
    <source>
        <dbReference type="ARBA" id="ARBA00023136"/>
    </source>
</evidence>
<evidence type="ECO:0000256" key="1">
    <source>
        <dbReference type="ARBA" id="ARBA00004429"/>
    </source>
</evidence>
<dbReference type="AlphaFoldDB" id="A0A3N1XT30"/>
<organism evidence="10 11">
    <name type="scientific">Inmirania thermothiophila</name>
    <dbReference type="NCBI Taxonomy" id="1750597"/>
    <lineage>
        <taxon>Bacteria</taxon>
        <taxon>Pseudomonadati</taxon>
        <taxon>Pseudomonadota</taxon>
        <taxon>Gammaproteobacteria</taxon>
        <taxon>Chromatiales</taxon>
        <taxon>Ectothiorhodospiraceae</taxon>
        <taxon>Inmirania</taxon>
    </lineage>
</organism>
<feature type="transmembrane region" description="Helical" evidence="9">
    <location>
        <begin position="204"/>
        <end position="224"/>
    </location>
</feature>
<dbReference type="Proteomes" id="UP000276634">
    <property type="component" value="Unassembled WGS sequence"/>
</dbReference>
<evidence type="ECO:0000256" key="3">
    <source>
        <dbReference type="ARBA" id="ARBA00022475"/>
    </source>
</evidence>
<feature type="transmembrane region" description="Helical" evidence="9">
    <location>
        <begin position="310"/>
        <end position="335"/>
    </location>
</feature>
<dbReference type="Pfam" id="PF04143">
    <property type="entry name" value="Sulf_transp"/>
    <property type="match status" value="1"/>
</dbReference>
<comment type="similarity">
    <text evidence="8">Belongs to the TsuA/YedE (TC 9.B.102) family.</text>
</comment>
<dbReference type="PANTHER" id="PTHR30574">
    <property type="entry name" value="INNER MEMBRANE PROTEIN YEDE"/>
    <property type="match status" value="1"/>
</dbReference>
<reference evidence="10 11" key="1">
    <citation type="submission" date="2018-11" db="EMBL/GenBank/DDBJ databases">
        <title>Genomic Encyclopedia of Type Strains, Phase IV (KMG-IV): sequencing the most valuable type-strain genomes for metagenomic binning, comparative biology and taxonomic classification.</title>
        <authorList>
            <person name="Goeker M."/>
        </authorList>
    </citation>
    <scope>NUCLEOTIDE SEQUENCE [LARGE SCALE GENOMIC DNA]</scope>
    <source>
        <strain evidence="10 11">DSM 100275</strain>
    </source>
</reference>
<feature type="transmembrane region" description="Helical" evidence="9">
    <location>
        <begin position="341"/>
        <end position="360"/>
    </location>
</feature>
<gene>
    <name evidence="10" type="ORF">EDC57_2468</name>
</gene>
<evidence type="ECO:0000256" key="4">
    <source>
        <dbReference type="ARBA" id="ARBA00022519"/>
    </source>
</evidence>
<keyword evidence="2" id="KW-0813">Transport</keyword>
<keyword evidence="6 9" id="KW-1133">Transmembrane helix</keyword>
<evidence type="ECO:0000313" key="11">
    <source>
        <dbReference type="Proteomes" id="UP000276634"/>
    </source>
</evidence>
<evidence type="ECO:0000256" key="9">
    <source>
        <dbReference type="SAM" id="Phobius"/>
    </source>
</evidence>
<comment type="caution">
    <text evidence="10">The sequence shown here is derived from an EMBL/GenBank/DDBJ whole genome shotgun (WGS) entry which is preliminary data.</text>
</comment>
<dbReference type="RefSeq" id="WP_245995293.1">
    <property type="nucleotide sequence ID" value="NZ_RJVI01000003.1"/>
</dbReference>
<evidence type="ECO:0000256" key="8">
    <source>
        <dbReference type="ARBA" id="ARBA00035655"/>
    </source>
</evidence>
<feature type="transmembrane region" description="Helical" evidence="9">
    <location>
        <begin position="82"/>
        <end position="102"/>
    </location>
</feature>
<feature type="transmembrane region" description="Helical" evidence="9">
    <location>
        <begin position="179"/>
        <end position="197"/>
    </location>
</feature>
<evidence type="ECO:0000256" key="5">
    <source>
        <dbReference type="ARBA" id="ARBA00022692"/>
    </source>
</evidence>
<keyword evidence="5 9" id="KW-0812">Transmembrane</keyword>
<evidence type="ECO:0000313" key="10">
    <source>
        <dbReference type="EMBL" id="ROR29790.1"/>
    </source>
</evidence>